<gene>
    <name evidence="1" type="ORF">ACFQO0_16620</name>
</gene>
<reference evidence="2" key="1">
    <citation type="journal article" date="2019" name="Int. J. Syst. Evol. Microbiol.">
        <title>The Global Catalogue of Microorganisms (GCM) 10K type strain sequencing project: providing services to taxonomists for standard genome sequencing and annotation.</title>
        <authorList>
            <consortium name="The Broad Institute Genomics Platform"/>
            <consortium name="The Broad Institute Genome Sequencing Center for Infectious Disease"/>
            <person name="Wu L."/>
            <person name="Ma J."/>
        </authorList>
    </citation>
    <scope>NUCLEOTIDE SEQUENCE [LARGE SCALE GENOMIC DNA]</scope>
    <source>
        <strain evidence="2">CCUG 36956</strain>
    </source>
</reference>
<dbReference type="RefSeq" id="WP_011870214.1">
    <property type="nucleotide sequence ID" value="NZ_JBHTCC010000006.1"/>
</dbReference>
<name>A0ABW2JAP0_9BURK</name>
<organism evidence="1 2">
    <name type="scientific">Herminiimonas aquatilis</name>
    <dbReference type="NCBI Taxonomy" id="345342"/>
    <lineage>
        <taxon>Bacteria</taxon>
        <taxon>Pseudomonadati</taxon>
        <taxon>Pseudomonadota</taxon>
        <taxon>Betaproteobacteria</taxon>
        <taxon>Burkholderiales</taxon>
        <taxon>Oxalobacteraceae</taxon>
        <taxon>Herminiimonas</taxon>
    </lineage>
</organism>
<comment type="caution">
    <text evidence="1">The sequence shown here is derived from an EMBL/GenBank/DDBJ whole genome shotgun (WGS) entry which is preliminary data.</text>
</comment>
<accession>A0ABW2JAP0</accession>
<evidence type="ECO:0000313" key="2">
    <source>
        <dbReference type="Proteomes" id="UP001596379"/>
    </source>
</evidence>
<sequence length="154" mass="14122">MGLWDAICDNVLCPVGDVIKDVVEGTGRGIDKAVNVVVIDGVCGSIDKVVEVVSENPGKTALVAGVAVVTGGAAFAFAGPIAATLGSAGVLGSASTGTAISALTGAALESASLAALGGGALAAGGSGMAAGATAVAVSGVAVGGVASSVVVSNV</sequence>
<protein>
    <submittedName>
        <fullName evidence="1">Uncharacterized protein</fullName>
    </submittedName>
</protein>
<proteinExistence type="predicted"/>
<dbReference type="Proteomes" id="UP001596379">
    <property type="component" value="Unassembled WGS sequence"/>
</dbReference>
<evidence type="ECO:0000313" key="1">
    <source>
        <dbReference type="EMBL" id="MFC7300065.1"/>
    </source>
</evidence>
<dbReference type="EMBL" id="JBHTCC010000006">
    <property type="protein sequence ID" value="MFC7300065.1"/>
    <property type="molecule type" value="Genomic_DNA"/>
</dbReference>
<keyword evidence="2" id="KW-1185">Reference proteome</keyword>